<evidence type="ECO:0000313" key="2">
    <source>
        <dbReference type="EMBL" id="ALS96885.1"/>
    </source>
</evidence>
<keyword evidence="1" id="KW-0812">Transmembrane</keyword>
<proteinExistence type="predicted"/>
<dbReference type="STRING" id="1526571.AT746_00400"/>
<accession>A0A0U3B5F6</accession>
<dbReference type="Proteomes" id="UP000068447">
    <property type="component" value="Chromosome"/>
</dbReference>
<sequence>MPRVPGPVTGKLVMRKITMPRTIVDIFAIIGAIAALALIAAALLFTFMDTGGDTRIISSLLSPNNENIATTYSQMGGGAAGWCSIKVAINPASSPFSPENQNAQPYSDVYIGDCNISPELSWLSPTVLHITLPEFINTSWSSASVRGVSGSGAVTVQFNFTSNRALKAQPSASGTLQNDGT</sequence>
<keyword evidence="1" id="KW-0472">Membrane</keyword>
<keyword evidence="1" id="KW-1133">Transmembrane helix</keyword>
<dbReference type="KEGG" id="lal:AT746_00400"/>
<feature type="transmembrane region" description="Helical" evidence="1">
    <location>
        <begin position="23"/>
        <end position="48"/>
    </location>
</feature>
<keyword evidence="3" id="KW-1185">Reference proteome</keyword>
<reference evidence="2 3" key="1">
    <citation type="submission" date="2015-12" db="EMBL/GenBank/DDBJ databases">
        <title>Complete genome of Lacimicrobium alkaliphilum KCTC 32984.</title>
        <authorList>
            <person name="Kim S.-G."/>
            <person name="Lee Y.-J."/>
        </authorList>
    </citation>
    <scope>NUCLEOTIDE SEQUENCE [LARGE SCALE GENOMIC DNA]</scope>
    <source>
        <strain evidence="2 3">YelD216</strain>
    </source>
</reference>
<name>A0A0U3B5F6_9ALTE</name>
<organism evidence="2 3">
    <name type="scientific">Lacimicrobium alkaliphilum</name>
    <dbReference type="NCBI Taxonomy" id="1526571"/>
    <lineage>
        <taxon>Bacteria</taxon>
        <taxon>Pseudomonadati</taxon>
        <taxon>Pseudomonadota</taxon>
        <taxon>Gammaproteobacteria</taxon>
        <taxon>Alteromonadales</taxon>
        <taxon>Alteromonadaceae</taxon>
        <taxon>Lacimicrobium</taxon>
    </lineage>
</organism>
<evidence type="ECO:0000313" key="3">
    <source>
        <dbReference type="Proteomes" id="UP000068447"/>
    </source>
</evidence>
<gene>
    <name evidence="2" type="ORF">AT746_00400</name>
</gene>
<protein>
    <submittedName>
        <fullName evidence="2">Uncharacterized protein</fullName>
    </submittedName>
</protein>
<dbReference type="EMBL" id="CP013650">
    <property type="protein sequence ID" value="ALS96885.1"/>
    <property type="molecule type" value="Genomic_DNA"/>
</dbReference>
<dbReference type="AlphaFoldDB" id="A0A0U3B5F6"/>
<evidence type="ECO:0000256" key="1">
    <source>
        <dbReference type="SAM" id="Phobius"/>
    </source>
</evidence>